<evidence type="ECO:0000313" key="3">
    <source>
        <dbReference type="Proteomes" id="UP000199651"/>
    </source>
</evidence>
<dbReference type="EMBL" id="FNJB01000016">
    <property type="protein sequence ID" value="SDP83946.1"/>
    <property type="molecule type" value="Genomic_DNA"/>
</dbReference>
<feature type="region of interest" description="Disordered" evidence="1">
    <location>
        <begin position="100"/>
        <end position="120"/>
    </location>
</feature>
<sequence>MYVDEPGPIGNFDGANGWQVDPAQVREFAAAVEDVRADLDAIIAEVADLSSPAFQPMLGTSPVGQELAEKFSDRLGSESGLRGQLETALQRMEEFVASAERTAAGYQESDEHAAKRFPNT</sequence>
<gene>
    <name evidence="2" type="ORF">SAMN05192558_116110</name>
</gene>
<evidence type="ECO:0000313" key="2">
    <source>
        <dbReference type="EMBL" id="SDP83946.1"/>
    </source>
</evidence>
<dbReference type="STRING" id="504798.SAMN05421871_116111"/>
<dbReference type="OrthoDB" id="3697109at2"/>
<reference evidence="3" key="1">
    <citation type="submission" date="2016-10" db="EMBL/GenBank/DDBJ databases">
        <authorList>
            <person name="Varghese N."/>
            <person name="Submissions S."/>
        </authorList>
    </citation>
    <scope>NUCLEOTIDE SEQUENCE [LARGE SCALE GENOMIC DNA]</scope>
    <source>
        <strain evidence="3">IBRC-M 10655</strain>
    </source>
</reference>
<dbReference type="AlphaFoldDB" id="A0A1H0W0P5"/>
<protein>
    <recommendedName>
        <fullName evidence="4">PE family protein</fullName>
    </recommendedName>
</protein>
<dbReference type="Proteomes" id="UP000199651">
    <property type="component" value="Unassembled WGS sequence"/>
</dbReference>
<keyword evidence="3" id="KW-1185">Reference proteome</keyword>
<evidence type="ECO:0000256" key="1">
    <source>
        <dbReference type="SAM" id="MobiDB-lite"/>
    </source>
</evidence>
<dbReference type="RefSeq" id="WP_091383424.1">
    <property type="nucleotide sequence ID" value="NZ_FNDV01000016.1"/>
</dbReference>
<organism evidence="2 3">
    <name type="scientific">Actinokineospora alba</name>
    <dbReference type="NCBI Taxonomy" id="504798"/>
    <lineage>
        <taxon>Bacteria</taxon>
        <taxon>Bacillati</taxon>
        <taxon>Actinomycetota</taxon>
        <taxon>Actinomycetes</taxon>
        <taxon>Pseudonocardiales</taxon>
        <taxon>Pseudonocardiaceae</taxon>
        <taxon>Actinokineospora</taxon>
    </lineage>
</organism>
<name>A0A1H0W0P5_9PSEU</name>
<evidence type="ECO:0008006" key="4">
    <source>
        <dbReference type="Google" id="ProtNLM"/>
    </source>
</evidence>
<accession>A0A1H0W0P5</accession>
<proteinExistence type="predicted"/>